<accession>K9WMF6</accession>
<dbReference type="SUPFAM" id="SSF53335">
    <property type="entry name" value="S-adenosyl-L-methionine-dependent methyltransferases"/>
    <property type="match status" value="1"/>
</dbReference>
<dbReference type="HOGENOM" id="CLU_095324_1_0_3"/>
<dbReference type="Gene3D" id="3.40.50.150">
    <property type="entry name" value="Vaccinia Virus protein VP39"/>
    <property type="match status" value="1"/>
</dbReference>
<dbReference type="eggNOG" id="COG4122">
    <property type="taxonomic scope" value="Bacteria"/>
</dbReference>
<sequence>MLYSPPQIIKKLVPSPLKSKVWKEVYNARKLKKLWNHIKTIGIDRLLWTIETVEIEYGHLLSVQENKPLSQAGEPIPWYTYPAFEYLNQLDYQDKDIFEYGAGNSSLFWAKKARSVISIESDKEWYVSLKSQIDSNQKLLLLEEEQEYVNSIFKEQKKYDVIVIDGVHRLACSQVAVQCLAAGGLIILDNSDWFPKTTTTLRETGLIQVDFTGLGPINYYTWTTSIFLNRNFSLKSRSELQPEYGIGSLVQVANPE</sequence>
<evidence type="ECO:0008006" key="3">
    <source>
        <dbReference type="Google" id="ProtNLM"/>
    </source>
</evidence>
<evidence type="ECO:0000313" key="2">
    <source>
        <dbReference type="Proteomes" id="UP000010471"/>
    </source>
</evidence>
<name>K9WMF6_9CYAN</name>
<dbReference type="InterPro" id="IPR029063">
    <property type="entry name" value="SAM-dependent_MTases_sf"/>
</dbReference>
<dbReference type="Proteomes" id="UP000010471">
    <property type="component" value="Chromosome"/>
</dbReference>
<dbReference type="EMBL" id="CP003630">
    <property type="protein sequence ID" value="AFZ21378.1"/>
    <property type="molecule type" value="Genomic_DNA"/>
</dbReference>
<reference evidence="1 2" key="1">
    <citation type="submission" date="2012-06" db="EMBL/GenBank/DDBJ databases">
        <title>Finished chromosome of genome of Microcoleus sp. PCC 7113.</title>
        <authorList>
            <consortium name="US DOE Joint Genome Institute"/>
            <person name="Gugger M."/>
            <person name="Coursin T."/>
            <person name="Rippka R."/>
            <person name="Tandeau De Marsac N."/>
            <person name="Huntemann M."/>
            <person name="Wei C.-L."/>
            <person name="Han J."/>
            <person name="Detter J.C."/>
            <person name="Han C."/>
            <person name="Tapia R."/>
            <person name="Chen A."/>
            <person name="Kyrpides N."/>
            <person name="Mavromatis K."/>
            <person name="Markowitz V."/>
            <person name="Szeto E."/>
            <person name="Ivanova N."/>
            <person name="Pagani I."/>
            <person name="Pati A."/>
            <person name="Goodwin L."/>
            <person name="Nordberg H.P."/>
            <person name="Cantor M.N."/>
            <person name="Hua S.X."/>
            <person name="Woyke T."/>
            <person name="Kerfeld C.A."/>
        </authorList>
    </citation>
    <scope>NUCLEOTIDE SEQUENCE [LARGE SCALE GENOMIC DNA]</scope>
    <source>
        <strain evidence="1 2">PCC 7113</strain>
    </source>
</reference>
<organism evidence="1 2">
    <name type="scientific">Allocoleopsis franciscana PCC 7113</name>
    <dbReference type="NCBI Taxonomy" id="1173027"/>
    <lineage>
        <taxon>Bacteria</taxon>
        <taxon>Bacillati</taxon>
        <taxon>Cyanobacteriota</taxon>
        <taxon>Cyanophyceae</taxon>
        <taxon>Coleofasciculales</taxon>
        <taxon>Coleofasciculaceae</taxon>
        <taxon>Allocoleopsis</taxon>
        <taxon>Allocoleopsis franciscana</taxon>
    </lineage>
</organism>
<protein>
    <recommendedName>
        <fullName evidence="3">SAM-dependent methyltransferase</fullName>
    </recommendedName>
</protein>
<gene>
    <name evidence="1" type="ORF">Mic7113_5753</name>
</gene>
<dbReference type="KEGG" id="mic:Mic7113_5753"/>
<evidence type="ECO:0000313" key="1">
    <source>
        <dbReference type="EMBL" id="AFZ21378.1"/>
    </source>
</evidence>
<proteinExistence type="predicted"/>
<dbReference type="AlphaFoldDB" id="K9WMF6"/>
<dbReference type="STRING" id="1173027.Mic7113_5753"/>
<keyword evidence="2" id="KW-1185">Reference proteome</keyword>